<sequence>MQTEAAQREAYKVEAEKAQAAYDNFRYTDAQREQTIEFIGAAMKVIRGEAEFDSLTRLLPIVGTSMGRLPGIDTSTSRDFDSSFLNKWTEIDVSTIPKRDGSAGFEPVWFQIDFGPEMNIPRERLEKLLQLKVVHGWTMDGGNLRWEMAPLHGLPHFNGGSFLYSPLKQPQGDFDVEVRFTYLNGPDKDPWTAQRLVRLQIIRDYLAPEQIKKRNDQKLGHLPQTGERAPKDGRYAAVFADDALTASIPLEQRTCTYSEGQWLGMTDVPNPTTGQRQPVHAWWQWLGSDRLAAGLDRLFPSSGQQRL</sequence>
<organism evidence="1 2">
    <name type="scientific">Variovorax paradoxus</name>
    <dbReference type="NCBI Taxonomy" id="34073"/>
    <lineage>
        <taxon>Bacteria</taxon>
        <taxon>Pseudomonadati</taxon>
        <taxon>Pseudomonadota</taxon>
        <taxon>Betaproteobacteria</taxon>
        <taxon>Burkholderiales</taxon>
        <taxon>Comamonadaceae</taxon>
        <taxon>Variovorax</taxon>
    </lineage>
</organism>
<gene>
    <name evidence="1" type="ORF">GFK26_04415</name>
</gene>
<dbReference type="RefSeq" id="WP_153280932.1">
    <property type="nucleotide sequence ID" value="NZ_CP045644.1"/>
</dbReference>
<evidence type="ECO:0000313" key="1">
    <source>
        <dbReference type="EMBL" id="QFZ82048.1"/>
    </source>
</evidence>
<proteinExistence type="predicted"/>
<evidence type="ECO:0000313" key="2">
    <source>
        <dbReference type="Proteomes" id="UP000326780"/>
    </source>
</evidence>
<accession>A0A5Q0LYI8</accession>
<dbReference type="EMBL" id="CP045644">
    <property type="protein sequence ID" value="QFZ82048.1"/>
    <property type="molecule type" value="Genomic_DNA"/>
</dbReference>
<name>A0A5Q0LYI8_VARPD</name>
<dbReference type="Proteomes" id="UP000326780">
    <property type="component" value="Chromosome"/>
</dbReference>
<reference evidence="1 2" key="1">
    <citation type="submission" date="2019-10" db="EMBL/GenBank/DDBJ databases">
        <title>Complete genome sequence of Variovorax paradoxus 5C-2.</title>
        <authorList>
            <person name="Gogoleva N.E."/>
            <person name="Balkin A.S."/>
        </authorList>
    </citation>
    <scope>NUCLEOTIDE SEQUENCE [LARGE SCALE GENOMIC DNA]</scope>
    <source>
        <strain evidence="1 2">5C-2</strain>
    </source>
</reference>
<dbReference type="AlphaFoldDB" id="A0A5Q0LYI8"/>
<protein>
    <submittedName>
        <fullName evidence="1">Uncharacterized protein</fullName>
    </submittedName>
</protein>